<accession>A0A919PI00</accession>
<dbReference type="Gene3D" id="2.60.120.10">
    <property type="entry name" value="Jelly Rolls"/>
    <property type="match status" value="2"/>
</dbReference>
<evidence type="ECO:0000313" key="3">
    <source>
        <dbReference type="Proteomes" id="UP000660611"/>
    </source>
</evidence>
<evidence type="ECO:0000259" key="1">
    <source>
        <dbReference type="PROSITE" id="PS50943"/>
    </source>
</evidence>
<sequence length="449" mass="48409">MGVIAMLVDPFKLRHWLNARKYTAAQVADLAGISRETIDALLAGGATTVPPEQVTAVAGALRIDPSQLGERLRGDLTVLHQTPEALHETRRPIQRDGIHFYNYYSMVAPTGRIAPVILDILCPAGRLPALNNGHLEPAITVNLGPGDIHGRWGEQLSAQTWQVLAASSGVDAWITGDSYIEPSYCPHAYSLATERPARIVSYTGQSNIAALADEVNGWSDTAFAAYLERLDRGLNPGDVFDLLIARRGYDRQGVSAAAGVSSQELAAAIADPLSGLATFRAVGRAVGIDYRLLLPPERRHDDVGKTCFSLDEARTSKRRFGPYEVASMASAPHLPDLTGLFLRVDADRAGGEADLVEPAECHYLVTTGEATLEWLDAAGEVRAARLPADASAWVGPFVRHRWSGHASLLKFGSGAHVGYLDLVELTNTYNPAATARRGRRDRASWGHDG</sequence>
<name>A0A919PI00_9ACTN</name>
<dbReference type="CDD" id="cd00093">
    <property type="entry name" value="HTH_XRE"/>
    <property type="match status" value="1"/>
</dbReference>
<feature type="domain" description="HTH cro/C1-type" evidence="1">
    <location>
        <begin position="13"/>
        <end position="68"/>
    </location>
</feature>
<dbReference type="InterPro" id="IPR010982">
    <property type="entry name" value="Lambda_DNA-bd_dom_sf"/>
</dbReference>
<comment type="caution">
    <text evidence="2">The sequence shown here is derived from an EMBL/GenBank/DDBJ whole genome shotgun (WGS) entry which is preliminary data.</text>
</comment>
<proteinExistence type="predicted"/>
<dbReference type="PROSITE" id="PS50943">
    <property type="entry name" value="HTH_CROC1"/>
    <property type="match status" value="1"/>
</dbReference>
<dbReference type="EMBL" id="BONQ01000050">
    <property type="protein sequence ID" value="GIG45210.1"/>
    <property type="molecule type" value="Genomic_DNA"/>
</dbReference>
<dbReference type="Gene3D" id="1.10.260.40">
    <property type="entry name" value="lambda repressor-like DNA-binding domains"/>
    <property type="match status" value="2"/>
</dbReference>
<dbReference type="GO" id="GO:0003677">
    <property type="term" value="F:DNA binding"/>
    <property type="evidence" value="ECO:0007669"/>
    <property type="project" value="InterPro"/>
</dbReference>
<gene>
    <name evidence="2" type="ORF">Dsi01nite_032510</name>
</gene>
<reference evidence="2" key="1">
    <citation type="submission" date="2021-01" db="EMBL/GenBank/DDBJ databases">
        <title>Whole genome shotgun sequence of Dactylosporangium siamense NBRC 106093.</title>
        <authorList>
            <person name="Komaki H."/>
            <person name="Tamura T."/>
        </authorList>
    </citation>
    <scope>NUCLEOTIDE SEQUENCE</scope>
    <source>
        <strain evidence="2">NBRC 106093</strain>
    </source>
</reference>
<dbReference type="Pfam" id="PF13443">
    <property type="entry name" value="HTH_26"/>
    <property type="match status" value="1"/>
</dbReference>
<organism evidence="2 3">
    <name type="scientific">Dactylosporangium siamense</name>
    <dbReference type="NCBI Taxonomy" id="685454"/>
    <lineage>
        <taxon>Bacteria</taxon>
        <taxon>Bacillati</taxon>
        <taxon>Actinomycetota</taxon>
        <taxon>Actinomycetes</taxon>
        <taxon>Micromonosporales</taxon>
        <taxon>Micromonosporaceae</taxon>
        <taxon>Dactylosporangium</taxon>
    </lineage>
</organism>
<dbReference type="SMART" id="SM00530">
    <property type="entry name" value="HTH_XRE"/>
    <property type="match status" value="2"/>
</dbReference>
<dbReference type="SUPFAM" id="SSF47413">
    <property type="entry name" value="lambda repressor-like DNA-binding domains"/>
    <property type="match status" value="1"/>
</dbReference>
<dbReference type="Proteomes" id="UP000660611">
    <property type="component" value="Unassembled WGS sequence"/>
</dbReference>
<dbReference type="AlphaFoldDB" id="A0A919PI00"/>
<dbReference type="InterPro" id="IPR014710">
    <property type="entry name" value="RmlC-like_jellyroll"/>
</dbReference>
<evidence type="ECO:0000313" key="2">
    <source>
        <dbReference type="EMBL" id="GIG45210.1"/>
    </source>
</evidence>
<keyword evidence="3" id="KW-1185">Reference proteome</keyword>
<protein>
    <recommendedName>
        <fullName evidence="1">HTH cro/C1-type domain-containing protein</fullName>
    </recommendedName>
</protein>
<dbReference type="InterPro" id="IPR001387">
    <property type="entry name" value="Cro/C1-type_HTH"/>
</dbReference>